<evidence type="ECO:0000256" key="1">
    <source>
        <dbReference type="SAM" id="Phobius"/>
    </source>
</evidence>
<sequence>MRSRQEWPRAEAEDKGILPSVQEKMLTPYEEAVYPNLKAFALCVPIRDMRALLLNLRLLCLVVLCMVVTVSRGSKEPIEKCPKSNQSVTRVVDNQEKMRRTSV</sequence>
<name>A0AAV7N159_PLEWA</name>
<dbReference type="EMBL" id="JANPWB010000013">
    <property type="protein sequence ID" value="KAJ1109740.1"/>
    <property type="molecule type" value="Genomic_DNA"/>
</dbReference>
<proteinExistence type="predicted"/>
<keyword evidence="3" id="KW-1185">Reference proteome</keyword>
<evidence type="ECO:0000313" key="2">
    <source>
        <dbReference type="EMBL" id="KAJ1109740.1"/>
    </source>
</evidence>
<accession>A0AAV7N159</accession>
<dbReference type="AlphaFoldDB" id="A0AAV7N159"/>
<comment type="caution">
    <text evidence="2">The sequence shown here is derived from an EMBL/GenBank/DDBJ whole genome shotgun (WGS) entry which is preliminary data.</text>
</comment>
<evidence type="ECO:0000313" key="3">
    <source>
        <dbReference type="Proteomes" id="UP001066276"/>
    </source>
</evidence>
<keyword evidence="1" id="KW-1133">Transmembrane helix</keyword>
<keyword evidence="1" id="KW-0472">Membrane</keyword>
<dbReference type="Proteomes" id="UP001066276">
    <property type="component" value="Chromosome 9"/>
</dbReference>
<feature type="transmembrane region" description="Helical" evidence="1">
    <location>
        <begin position="52"/>
        <end position="71"/>
    </location>
</feature>
<reference evidence="2" key="1">
    <citation type="journal article" date="2022" name="bioRxiv">
        <title>Sequencing and chromosome-scale assembly of the giantPleurodeles waltlgenome.</title>
        <authorList>
            <person name="Brown T."/>
            <person name="Elewa A."/>
            <person name="Iarovenko S."/>
            <person name="Subramanian E."/>
            <person name="Araus A.J."/>
            <person name="Petzold A."/>
            <person name="Susuki M."/>
            <person name="Suzuki K.-i.T."/>
            <person name="Hayashi T."/>
            <person name="Toyoda A."/>
            <person name="Oliveira C."/>
            <person name="Osipova E."/>
            <person name="Leigh N.D."/>
            <person name="Simon A."/>
            <person name="Yun M.H."/>
        </authorList>
    </citation>
    <scope>NUCLEOTIDE SEQUENCE</scope>
    <source>
        <strain evidence="2">20211129_DDA</strain>
        <tissue evidence="2">Liver</tissue>
    </source>
</reference>
<protein>
    <submittedName>
        <fullName evidence="2">Uncharacterized protein</fullName>
    </submittedName>
</protein>
<gene>
    <name evidence="2" type="ORF">NDU88_007100</name>
</gene>
<keyword evidence="1" id="KW-0812">Transmembrane</keyword>
<organism evidence="2 3">
    <name type="scientific">Pleurodeles waltl</name>
    <name type="common">Iberian ribbed newt</name>
    <dbReference type="NCBI Taxonomy" id="8319"/>
    <lineage>
        <taxon>Eukaryota</taxon>
        <taxon>Metazoa</taxon>
        <taxon>Chordata</taxon>
        <taxon>Craniata</taxon>
        <taxon>Vertebrata</taxon>
        <taxon>Euteleostomi</taxon>
        <taxon>Amphibia</taxon>
        <taxon>Batrachia</taxon>
        <taxon>Caudata</taxon>
        <taxon>Salamandroidea</taxon>
        <taxon>Salamandridae</taxon>
        <taxon>Pleurodelinae</taxon>
        <taxon>Pleurodeles</taxon>
    </lineage>
</organism>